<dbReference type="CDD" id="cd06461">
    <property type="entry name" value="M2_ACE"/>
    <property type="match status" value="1"/>
</dbReference>
<dbReference type="Pfam" id="PF01401">
    <property type="entry name" value="Peptidase_M2"/>
    <property type="match status" value="1"/>
</dbReference>
<evidence type="ECO:0000256" key="4">
    <source>
        <dbReference type="PIRSR" id="PIRSR601548-1"/>
    </source>
</evidence>
<dbReference type="PROSITE" id="PS52011">
    <property type="entry name" value="PEPTIDASE_M2"/>
    <property type="match status" value="1"/>
</dbReference>
<dbReference type="GO" id="GO:0008237">
    <property type="term" value="F:metallopeptidase activity"/>
    <property type="evidence" value="ECO:0007669"/>
    <property type="project" value="InterPro"/>
</dbReference>
<accession>D2UCL9</accession>
<feature type="binding site" evidence="6">
    <location>
        <position position="443"/>
    </location>
    <ligand>
        <name>Zn(2+)</name>
        <dbReference type="ChEBI" id="CHEBI:29105"/>
        <label>1</label>
        <note>catalytic</note>
    </ligand>
</feature>
<feature type="binding site" evidence="6">
    <location>
        <position position="419"/>
    </location>
    <ligand>
        <name>Zn(2+)</name>
        <dbReference type="ChEBI" id="CHEBI:29105"/>
        <label>1</label>
        <note>catalytic</note>
    </ligand>
</feature>
<feature type="signal peptide" evidence="10">
    <location>
        <begin position="1"/>
        <end position="26"/>
    </location>
</feature>
<evidence type="ECO:0000256" key="2">
    <source>
        <dbReference type="ARBA" id="ARBA00023157"/>
    </source>
</evidence>
<name>D2UCL9_XANAP</name>
<dbReference type="InterPro" id="IPR001548">
    <property type="entry name" value="Peptidase_M2"/>
</dbReference>
<keyword evidence="1 10" id="KW-0732">Signal</keyword>
<feature type="disulfide bond" evidence="7">
    <location>
        <begin position="384"/>
        <end position="402"/>
    </location>
</feature>
<evidence type="ECO:0000313" key="12">
    <source>
        <dbReference type="Proteomes" id="UP000001890"/>
    </source>
</evidence>
<dbReference type="PANTHER" id="PTHR10514:SF27">
    <property type="entry name" value="ANGIOTENSIN-CONVERTING ENZYME"/>
    <property type="match status" value="1"/>
</dbReference>
<dbReference type="KEGG" id="xal:XALC_0887"/>
<feature type="active site" description="Proton acceptor 1" evidence="4">
    <location>
        <position position="416"/>
    </location>
</feature>
<dbReference type="PANTHER" id="PTHR10514">
    <property type="entry name" value="ANGIOTENSIN-CONVERTING ENZYME"/>
    <property type="match status" value="1"/>
</dbReference>
<feature type="binding site" evidence="5">
    <location>
        <position position="225"/>
    </location>
    <ligand>
        <name>chloride</name>
        <dbReference type="ChEBI" id="CHEBI:17996"/>
        <label>1</label>
    </ligand>
</feature>
<dbReference type="GeneID" id="57876208"/>
<evidence type="ECO:0000256" key="1">
    <source>
        <dbReference type="ARBA" id="ARBA00022729"/>
    </source>
</evidence>
<reference evidence="11 12" key="1">
    <citation type="journal article" date="2009" name="BMC Genomics">
        <title>The complete genome sequence of Xanthomonas albilineans provides new insights into the reductive genome evolution of the xylem-limited Xanthomonadaceae.</title>
        <authorList>
            <person name="Pieretti I."/>
            <person name="Royer M."/>
            <person name="Barbe V."/>
            <person name="Carrere S."/>
            <person name="Koebnik R."/>
            <person name="Cociancich S."/>
            <person name="Couloux A."/>
            <person name="Darrasse A."/>
            <person name="Gouzy J."/>
            <person name="Jacques M.A."/>
            <person name="Lauber E."/>
            <person name="Manceau C."/>
            <person name="Mangenot S."/>
            <person name="Poussier S."/>
            <person name="Segurens B."/>
            <person name="Szurek B."/>
            <person name="Verdier V."/>
            <person name="Arlat M."/>
            <person name="Rott P."/>
        </authorList>
    </citation>
    <scope>NUCLEOTIDE SEQUENCE [LARGE SCALE GENOMIC DNA]</scope>
    <source>
        <strain evidence="12">GPE PC73 / CFBP 7063</strain>
    </source>
</reference>
<proteinExistence type="predicted"/>
<feature type="disulfide bond" evidence="7">
    <location>
        <begin position="569"/>
        <end position="581"/>
    </location>
</feature>
<dbReference type="EC" id="3.4.15.-" evidence="11"/>
<dbReference type="GO" id="GO:0004180">
    <property type="term" value="F:carboxypeptidase activity"/>
    <property type="evidence" value="ECO:0007669"/>
    <property type="project" value="UniProtKB-KW"/>
</dbReference>
<keyword evidence="2 7" id="KW-1015">Disulfide bond</keyword>
<evidence type="ECO:0000256" key="10">
    <source>
        <dbReference type="SAM" id="SignalP"/>
    </source>
</evidence>
<keyword evidence="6" id="KW-0479">Metal-binding</keyword>
<gene>
    <name evidence="11" type="ordered locus">XALc_0887</name>
</gene>
<dbReference type="PATRIC" id="fig|29447.3.peg.881"/>
<organism evidence="11 12">
    <name type="scientific">Xanthomonas albilineans (strain GPE PC73 / CFBP 7063)</name>
    <dbReference type="NCBI Taxonomy" id="380358"/>
    <lineage>
        <taxon>Bacteria</taxon>
        <taxon>Pseudomonadati</taxon>
        <taxon>Pseudomonadota</taxon>
        <taxon>Gammaproteobacteria</taxon>
        <taxon>Lysobacterales</taxon>
        <taxon>Lysobacteraceae</taxon>
        <taxon>Xanthomonas</taxon>
    </lineage>
</organism>
<keyword evidence="11" id="KW-0645">Protease</keyword>
<evidence type="ECO:0000256" key="7">
    <source>
        <dbReference type="PIRSR" id="PIRSR601548-4"/>
    </source>
</evidence>
<feature type="active site" description="Proton donor 2" evidence="8">
    <location>
        <position position="544"/>
    </location>
</feature>
<evidence type="ECO:0000256" key="8">
    <source>
        <dbReference type="PIRSR" id="PIRSR601548-6"/>
    </source>
</evidence>
<dbReference type="eggNOG" id="COG1164">
    <property type="taxonomic scope" value="Bacteria"/>
</dbReference>
<dbReference type="AlphaFoldDB" id="D2UCL9"/>
<sequence>MNHRHPLLGLCIAASLLFLSACRKDAAPENVAPATPHAIGESADQFVARINEQYRKQLPELTTAQWLSATYINADTQRLASEANARWLTTLNGWIAQAKRYQGQPMSADSARALQRLKQMTAMPAPHDPAKLNELTALAAKMEGAYAVATSCSGEGDARRCRQLDELEEVLRRSRDYDQQLDAWQSWHATAQPLRKDYPRFVELVNEGAREMGYADTGAMWRSGYDMPPAQLVAETDRLWAQVKPLYEQLHCYARSKLDTEYGKDKGEVAGGLLPAHLLGNMWQQDWSNLWDLLQPYRDASNLDITDALERQYQSDLSAALARRNGDTSAEARFMAQREAQSLSARQMNEHAQDFYTSLAMPKLPDSYWSRSQFIKPLDRDVDCHASAWNMDMAGDVRAKMCVKPDEEDFATLYHELGHVYYYLAYDSLPPLFQSGANDGFHEAIGDTVVLALTPQYLHTIALTETPQVSREALINTQMRMALNKVAFLPFGLMIDRWRWGVFDGSIGPDRYNQAWWELKAKYQGVAPVAPRGEAFFDPGAKYHVPANTPYTRYFLSHILQFQFYKSLCDAAGHKGPLYACTFYGNKEAGQKFWSMLQRGASQPWQATLKELTGSERLDAGPLLEYFAPIQQWLKQQNQGRLCGWDTPKPTTAH</sequence>
<dbReference type="OrthoDB" id="5241329at2"/>
<dbReference type="SUPFAM" id="SSF55486">
    <property type="entry name" value="Metalloproteases ('zincins'), catalytic domain"/>
    <property type="match status" value="1"/>
</dbReference>
<dbReference type="GO" id="GO:0008241">
    <property type="term" value="F:peptidyl-dipeptidase activity"/>
    <property type="evidence" value="ECO:0007669"/>
    <property type="project" value="InterPro"/>
</dbReference>
<keyword evidence="3" id="KW-0325">Glycoprotein</keyword>
<dbReference type="EMBL" id="FP565176">
    <property type="protein sequence ID" value="CBA15405.1"/>
    <property type="molecule type" value="Genomic_DNA"/>
</dbReference>
<dbReference type="PROSITE" id="PS51257">
    <property type="entry name" value="PROKAR_LIPOPROTEIN"/>
    <property type="match status" value="1"/>
</dbReference>
<dbReference type="GO" id="GO:0016020">
    <property type="term" value="C:membrane"/>
    <property type="evidence" value="ECO:0007669"/>
    <property type="project" value="InterPro"/>
</dbReference>
<feature type="active site" description="Proton donor 1" evidence="4">
    <location>
        <position position="544"/>
    </location>
</feature>
<keyword evidence="12" id="KW-1185">Reference proteome</keyword>
<feature type="binding site" evidence="9">
    <location>
        <position position="419"/>
    </location>
    <ligand>
        <name>Zn(2+)</name>
        <dbReference type="ChEBI" id="CHEBI:29105"/>
        <label>2</label>
        <note>catalytic</note>
    </ligand>
</feature>
<feature type="binding site" evidence="6">
    <location>
        <position position="415"/>
    </location>
    <ligand>
        <name>Zn(2+)</name>
        <dbReference type="ChEBI" id="CHEBI:29105"/>
        <label>1</label>
        <note>catalytic</note>
    </ligand>
</feature>
<dbReference type="RefSeq" id="WP_012915415.1">
    <property type="nucleotide sequence ID" value="NC_013722.1"/>
</dbReference>
<protein>
    <submittedName>
        <fullName evidence="11">Hypothetical conserved peptidyl-dipeptidase protein</fullName>
        <ecNumber evidence="11">3.4.15.-</ecNumber>
    </submittedName>
</protein>
<dbReference type="Gene3D" id="1.10.1370.30">
    <property type="match status" value="1"/>
</dbReference>
<evidence type="ECO:0000256" key="3">
    <source>
        <dbReference type="ARBA" id="ARBA00023180"/>
    </source>
</evidence>
<feature type="binding site" evidence="5">
    <location>
        <position position="553"/>
    </location>
    <ligand>
        <name>chloride</name>
        <dbReference type="ChEBI" id="CHEBI:17996"/>
        <label>1</label>
    </ligand>
</feature>
<dbReference type="Proteomes" id="UP000001890">
    <property type="component" value="Chromosome"/>
</dbReference>
<dbReference type="STRING" id="380358.XALC_0887"/>
<feature type="disulfide bond" evidence="7">
    <location>
        <begin position="152"/>
        <end position="161"/>
    </location>
</feature>
<feature type="binding site" evidence="9">
    <location>
        <position position="443"/>
    </location>
    <ligand>
        <name>Zn(2+)</name>
        <dbReference type="ChEBI" id="CHEBI:29105"/>
        <label>2</label>
        <note>catalytic</note>
    </ligand>
</feature>
<evidence type="ECO:0000256" key="5">
    <source>
        <dbReference type="PIRSR" id="PIRSR601548-2"/>
    </source>
</evidence>
<keyword evidence="11" id="KW-0378">Hydrolase</keyword>
<feature type="active site" description="Proton acceptor 2" evidence="8">
    <location>
        <position position="416"/>
    </location>
</feature>
<evidence type="ECO:0000256" key="9">
    <source>
        <dbReference type="PIRSR" id="PIRSR601548-8"/>
    </source>
</evidence>
<feature type="binding site" evidence="9">
    <location>
        <position position="415"/>
    </location>
    <ligand>
        <name>Zn(2+)</name>
        <dbReference type="ChEBI" id="CHEBI:29105"/>
        <label>2</label>
        <note>catalytic</note>
    </ligand>
</feature>
<evidence type="ECO:0000313" key="11">
    <source>
        <dbReference type="EMBL" id="CBA15405.1"/>
    </source>
</evidence>
<dbReference type="GO" id="GO:0006508">
    <property type="term" value="P:proteolysis"/>
    <property type="evidence" value="ECO:0007669"/>
    <property type="project" value="InterPro"/>
</dbReference>
<keyword evidence="11" id="KW-0121">Carboxypeptidase</keyword>
<feature type="chain" id="PRO_5003037045" evidence="10">
    <location>
        <begin position="27"/>
        <end position="654"/>
    </location>
</feature>
<evidence type="ECO:0000256" key="6">
    <source>
        <dbReference type="PIRSR" id="PIRSR601548-3"/>
    </source>
</evidence>
<keyword evidence="6" id="KW-0862">Zinc</keyword>